<evidence type="ECO:0000259" key="1">
    <source>
        <dbReference type="PROSITE" id="PS51831"/>
    </source>
</evidence>
<dbReference type="Pfam" id="PF19276">
    <property type="entry name" value="HD_assoc_2"/>
    <property type="match status" value="1"/>
</dbReference>
<dbReference type="PANTHER" id="PTHR11373:SF4">
    <property type="entry name" value="DEOXYNUCLEOSIDE TRIPHOSPHATE TRIPHOSPHOHYDROLASE SAMHD1"/>
    <property type="match status" value="1"/>
</dbReference>
<dbReference type="OrthoDB" id="8895at2157"/>
<dbReference type="SUPFAM" id="SSF109604">
    <property type="entry name" value="HD-domain/PDEase-like"/>
    <property type="match status" value="1"/>
</dbReference>
<dbReference type="CDD" id="cd00077">
    <property type="entry name" value="HDc"/>
    <property type="match status" value="1"/>
</dbReference>
<dbReference type="EMBL" id="CP010070">
    <property type="protein sequence ID" value="AIZ56088.1"/>
    <property type="molecule type" value="Genomic_DNA"/>
</dbReference>
<dbReference type="SMART" id="SM00471">
    <property type="entry name" value="HDc"/>
    <property type="match status" value="1"/>
</dbReference>
<evidence type="ECO:0000313" key="3">
    <source>
        <dbReference type="Proteomes" id="UP000030787"/>
    </source>
</evidence>
<dbReference type="GeneID" id="24817862"/>
<accession>A0A0A7LAT2</accession>
<protein>
    <submittedName>
        <fullName evidence="2">Deoxyguanosinetriphosphate triphosphohydrolase-like protein</fullName>
    </submittedName>
</protein>
<reference evidence="2 3" key="1">
    <citation type="journal article" date="2014" name="Appl. Environ. Microbiol.">
        <title>Comparative Genome Analysis of 'Candidatus Methanoplasma termitum' Indicates a New Mode of Energy Metabolism in the Seventh Order of Methanogens.</title>
        <authorList>
            <person name="Lang K."/>
            <person name="Schuldes J."/>
            <person name="Klingl A."/>
            <person name="Poehlein A."/>
            <person name="Daniel R."/>
            <person name="Brune A."/>
        </authorList>
    </citation>
    <scope>NUCLEOTIDE SEQUENCE [LARGE SCALE GENOMIC DNA]</scope>
    <source>
        <strain evidence="3">Mpt1</strain>
    </source>
</reference>
<dbReference type="RefSeq" id="WP_082007302.1">
    <property type="nucleotide sequence ID" value="NZ_CP010070.1"/>
</dbReference>
<feature type="domain" description="HD" evidence="1">
    <location>
        <begin position="54"/>
        <end position="168"/>
    </location>
</feature>
<keyword evidence="3" id="KW-1185">Reference proteome</keyword>
<dbReference type="Pfam" id="PF01966">
    <property type="entry name" value="HD"/>
    <property type="match status" value="1"/>
</dbReference>
<dbReference type="PROSITE" id="PS51831">
    <property type="entry name" value="HD"/>
    <property type="match status" value="1"/>
</dbReference>
<dbReference type="InterPro" id="IPR050135">
    <property type="entry name" value="dGTPase-like"/>
</dbReference>
<dbReference type="InterPro" id="IPR045509">
    <property type="entry name" value="HD_assoc_2"/>
</dbReference>
<dbReference type="Gene3D" id="1.10.3210.10">
    <property type="entry name" value="Hypothetical protein af1432"/>
    <property type="match status" value="1"/>
</dbReference>
<dbReference type="AlphaFoldDB" id="A0A0A7LAT2"/>
<evidence type="ECO:0000313" key="2">
    <source>
        <dbReference type="EMBL" id="AIZ56088.1"/>
    </source>
</evidence>
<dbReference type="InterPro" id="IPR006674">
    <property type="entry name" value="HD_domain"/>
</dbReference>
<name>A0A0A7LAT2_9ARCH</name>
<sequence length="436" mass="48441">MSEGYKVIYDPVHGSVLVDEPFLSILDRHEMQRLRAVKQLGLGYMVFPGANHSRFEHSLGTYHLAGRMADSIGLSEDDASAVRMAGLMHDICHTPFSHTTEEIVENATGMDHMEAAKKLIKGEIRTNQERDDDLFAGMPPISEMIEEHGISSDEVCSLIMHPESVDGLDAFSQGKKAAHFSSKDFIHQIIHGPIDADQIDYLVRDAHYTGVIHGKVDIDRLIGTMRVYNDRIVIEKGGTAAAEGLMVARSLMYSSVYFHRAVRIVKMMLMKSIEASSIDVSGIYLWNDEELMGNLIQEGGTPSRIARSVRNRILYKNVATVFSEDASEELLEHLSEFTGYRKRKQLEADIAERAGIDVSDVIVDIPPRSILLSNQSIGKTDVSILDPEGKVKALTRLSPLAKSLQSRDTFGWSLLIASPEEHKDAVLKASKKLLNL</sequence>
<dbReference type="HOGENOM" id="CLU_026821_3_1_2"/>
<dbReference type="PANTHER" id="PTHR11373">
    <property type="entry name" value="DEOXYNUCLEOSIDE TRIPHOSPHATE TRIPHOSPHOHYDROLASE"/>
    <property type="match status" value="1"/>
</dbReference>
<dbReference type="InterPro" id="IPR003607">
    <property type="entry name" value="HD/PDEase_dom"/>
</dbReference>
<organism evidence="2 3">
    <name type="scientific">Candidatus Methanoplasma termitum</name>
    <dbReference type="NCBI Taxonomy" id="1577791"/>
    <lineage>
        <taxon>Archaea</taxon>
        <taxon>Methanobacteriati</taxon>
        <taxon>Thermoplasmatota</taxon>
        <taxon>Thermoplasmata</taxon>
        <taxon>Methanomassiliicoccales</taxon>
        <taxon>Methanomassiliicoccaceae</taxon>
        <taxon>Candidatus Methanoplasma</taxon>
    </lineage>
</organism>
<dbReference type="GO" id="GO:0006203">
    <property type="term" value="P:dGTP catabolic process"/>
    <property type="evidence" value="ECO:0007669"/>
    <property type="project" value="TreeGrafter"/>
</dbReference>
<proteinExistence type="predicted"/>
<dbReference type="STRING" id="1577791.Mpt1_c01870"/>
<dbReference type="KEGG" id="mear:Mpt1_c01870"/>
<dbReference type="Proteomes" id="UP000030787">
    <property type="component" value="Chromosome"/>
</dbReference>
<keyword evidence="2" id="KW-0378">Hydrolase</keyword>
<gene>
    <name evidence="2" type="ORF">Mpt1_c01870</name>
</gene>
<dbReference type="GO" id="GO:0008832">
    <property type="term" value="F:dGTPase activity"/>
    <property type="evidence" value="ECO:0007669"/>
    <property type="project" value="TreeGrafter"/>
</dbReference>